<sequence length="439" mass="48234">MVLKKFTRRTNGHASTSSSSVPDDDDTSSYSGGAVNGYCQKIQQKVSVIETVAASLHDSRASTREAALASLIGVLEGFLPAVYVGWWYGDEILGRCYVSIKKGLAKEARLALRAVALLAVTLGPCDASKKIMPETYPLVSQILEFSPDTSLVLAALECLAAVAFVDVGADDAEECMMALWEVICPTDPKVAGAANKTNPKVLVAAVFAWTLFLTTTRAWKKVSPGALRATAAYLASLLYSDSRAIRIAAGEALAVSIELKLLTRNKNTDMIFSDIEARASDLANEAARRCGDKTNFLEQIDLFKKITSFLAGGKPPEESVRISSAHYGLLTTSTWTEMIRLKFLRRFLGSGFQHHLQGKGLIWQEFVIKDDEITGKLSAPRSKRSLKKDTRIAKELNGGVSMERKEKNLQMIKNSQERQRREKKDRQMAYDMKYGSSDL</sequence>
<evidence type="ECO:0000313" key="6">
    <source>
        <dbReference type="Proteomes" id="UP000479710"/>
    </source>
</evidence>
<protein>
    <recommendedName>
        <fullName evidence="4">Interferon-related developmental regulator N-terminal domain-containing protein</fullName>
    </recommendedName>
</protein>
<dbReference type="PANTHER" id="PTHR12354">
    <property type="entry name" value="INTERFERON-RELATED DEVELOPMENTAL REGULATOR"/>
    <property type="match status" value="1"/>
</dbReference>
<dbReference type="Proteomes" id="UP000479710">
    <property type="component" value="Unassembled WGS sequence"/>
</dbReference>
<feature type="domain" description="Interferon-related developmental regulator N-terminal" evidence="4">
    <location>
        <begin position="30"/>
        <end position="264"/>
    </location>
</feature>
<dbReference type="EMBL" id="SPHZ02000001">
    <property type="protein sequence ID" value="KAF0934146.1"/>
    <property type="molecule type" value="Genomic_DNA"/>
</dbReference>
<comment type="caution">
    <text evidence="5">The sequence shown here is derived from an EMBL/GenBank/DDBJ whole genome shotgun (WGS) entry which is preliminary data.</text>
</comment>
<name>A0A6G1FB06_9ORYZ</name>
<keyword evidence="6" id="KW-1185">Reference proteome</keyword>
<dbReference type="PANTHER" id="PTHR12354:SF11">
    <property type="entry name" value="OS02G0219050 PROTEIN"/>
    <property type="match status" value="1"/>
</dbReference>
<evidence type="ECO:0000256" key="3">
    <source>
        <dbReference type="SAM" id="Phobius"/>
    </source>
</evidence>
<dbReference type="InterPro" id="IPR007701">
    <property type="entry name" value="Interferon-rel_develop_reg_N"/>
</dbReference>
<evidence type="ECO:0000256" key="1">
    <source>
        <dbReference type="ARBA" id="ARBA00008828"/>
    </source>
</evidence>
<keyword evidence="3" id="KW-0472">Membrane</keyword>
<accession>A0A6G1FB06</accession>
<dbReference type="InterPro" id="IPR039777">
    <property type="entry name" value="IFRD"/>
</dbReference>
<dbReference type="Pfam" id="PF05004">
    <property type="entry name" value="IFRD"/>
    <property type="match status" value="1"/>
</dbReference>
<feature type="compositionally biased region" description="Basic and acidic residues" evidence="2">
    <location>
        <begin position="415"/>
        <end position="428"/>
    </location>
</feature>
<evidence type="ECO:0000259" key="4">
    <source>
        <dbReference type="Pfam" id="PF05004"/>
    </source>
</evidence>
<reference evidence="5 6" key="1">
    <citation type="submission" date="2019-11" db="EMBL/GenBank/DDBJ databases">
        <title>Whole genome sequence of Oryza granulata.</title>
        <authorList>
            <person name="Li W."/>
        </authorList>
    </citation>
    <scope>NUCLEOTIDE SEQUENCE [LARGE SCALE GENOMIC DNA]</scope>
    <source>
        <strain evidence="6">cv. Menghai</strain>
        <tissue evidence="5">Leaf</tissue>
    </source>
</reference>
<proteinExistence type="inferred from homology"/>
<evidence type="ECO:0000256" key="2">
    <source>
        <dbReference type="SAM" id="MobiDB-lite"/>
    </source>
</evidence>
<dbReference type="SUPFAM" id="SSF48371">
    <property type="entry name" value="ARM repeat"/>
    <property type="match status" value="1"/>
</dbReference>
<organism evidence="5 6">
    <name type="scientific">Oryza meyeriana var. granulata</name>
    <dbReference type="NCBI Taxonomy" id="110450"/>
    <lineage>
        <taxon>Eukaryota</taxon>
        <taxon>Viridiplantae</taxon>
        <taxon>Streptophyta</taxon>
        <taxon>Embryophyta</taxon>
        <taxon>Tracheophyta</taxon>
        <taxon>Spermatophyta</taxon>
        <taxon>Magnoliopsida</taxon>
        <taxon>Liliopsida</taxon>
        <taxon>Poales</taxon>
        <taxon>Poaceae</taxon>
        <taxon>BOP clade</taxon>
        <taxon>Oryzoideae</taxon>
        <taxon>Oryzeae</taxon>
        <taxon>Oryzinae</taxon>
        <taxon>Oryza</taxon>
        <taxon>Oryza meyeriana</taxon>
    </lineage>
</organism>
<dbReference type="AlphaFoldDB" id="A0A6G1FB06"/>
<evidence type="ECO:0000313" key="5">
    <source>
        <dbReference type="EMBL" id="KAF0934146.1"/>
    </source>
</evidence>
<keyword evidence="3" id="KW-0812">Transmembrane</keyword>
<gene>
    <name evidence="5" type="ORF">E2562_023409</name>
</gene>
<comment type="similarity">
    <text evidence="1">Belongs to the IFRD family.</text>
</comment>
<feature type="compositionally biased region" description="Basic residues" evidence="2">
    <location>
        <begin position="1"/>
        <end position="11"/>
    </location>
</feature>
<dbReference type="InterPro" id="IPR016024">
    <property type="entry name" value="ARM-type_fold"/>
</dbReference>
<feature type="region of interest" description="Disordered" evidence="2">
    <location>
        <begin position="397"/>
        <end position="439"/>
    </location>
</feature>
<feature type="region of interest" description="Disordered" evidence="2">
    <location>
        <begin position="1"/>
        <end position="28"/>
    </location>
</feature>
<dbReference type="OrthoDB" id="18978at2759"/>
<feature type="transmembrane region" description="Helical" evidence="3">
    <location>
        <begin position="66"/>
        <end position="88"/>
    </location>
</feature>
<keyword evidence="3" id="KW-1133">Transmembrane helix</keyword>